<dbReference type="OrthoDB" id="1931432at2759"/>
<dbReference type="Proteomes" id="UP000554482">
    <property type="component" value="Unassembled WGS sequence"/>
</dbReference>
<name>A0A7J6VCL4_THATH</name>
<dbReference type="EMBL" id="JABWDY010034855">
    <property type="protein sequence ID" value="KAF5182348.1"/>
    <property type="molecule type" value="Genomic_DNA"/>
</dbReference>
<gene>
    <name evidence="1" type="ORF">FRX31_028064</name>
</gene>
<accession>A0A7J6VCL4</accession>
<protein>
    <submittedName>
        <fullName evidence="1">Uncharacterized protein</fullName>
    </submittedName>
</protein>
<organism evidence="1 2">
    <name type="scientific">Thalictrum thalictroides</name>
    <name type="common">Rue-anemone</name>
    <name type="synonym">Anemone thalictroides</name>
    <dbReference type="NCBI Taxonomy" id="46969"/>
    <lineage>
        <taxon>Eukaryota</taxon>
        <taxon>Viridiplantae</taxon>
        <taxon>Streptophyta</taxon>
        <taxon>Embryophyta</taxon>
        <taxon>Tracheophyta</taxon>
        <taxon>Spermatophyta</taxon>
        <taxon>Magnoliopsida</taxon>
        <taxon>Ranunculales</taxon>
        <taxon>Ranunculaceae</taxon>
        <taxon>Thalictroideae</taxon>
        <taxon>Thalictrum</taxon>
    </lineage>
</organism>
<comment type="caution">
    <text evidence="1">The sequence shown here is derived from an EMBL/GenBank/DDBJ whole genome shotgun (WGS) entry which is preliminary data.</text>
</comment>
<dbReference type="PANTHER" id="PTHR34374:SF1">
    <property type="entry name" value="LARGE RIBOSOMAL RNA SUBUNIT ACCUMULATION PROTEIN YCED HOMOLOG 1, CHLOROPLASTIC"/>
    <property type="match status" value="1"/>
</dbReference>
<dbReference type="AlphaFoldDB" id="A0A7J6VCL4"/>
<dbReference type="PANTHER" id="PTHR34374">
    <property type="entry name" value="LARGE RIBOSOMAL RNA SUBUNIT ACCUMULATION PROTEIN YCED HOMOLOG 1, CHLOROPLASTIC"/>
    <property type="match status" value="1"/>
</dbReference>
<sequence>MSLTFFTPLSITTSIFNLRINFSNPETTLFNSNKIPSFPQKNFKFHQLYPSKTLNLICKTQNPNINSEAKIAFNYDFNEDSSNSPWEGALVYKRDPKVTHLEYCTTLERLGLGKFSTEVSKTRASIMGLRVTKAVKDYPLGTPVLVSVDVCRKKHKLRLDGIIRTVLSLGCNR</sequence>
<evidence type="ECO:0000313" key="1">
    <source>
        <dbReference type="EMBL" id="KAF5182348.1"/>
    </source>
</evidence>
<reference evidence="1 2" key="1">
    <citation type="submission" date="2020-06" db="EMBL/GenBank/DDBJ databases">
        <title>Transcriptomic and genomic resources for Thalictrum thalictroides and T. hernandezii: Facilitating candidate gene discovery in an emerging model plant lineage.</title>
        <authorList>
            <person name="Arias T."/>
            <person name="Riano-Pachon D.M."/>
            <person name="Di Stilio V.S."/>
        </authorList>
    </citation>
    <scope>NUCLEOTIDE SEQUENCE [LARGE SCALE GENOMIC DNA]</scope>
    <source>
        <strain evidence="2">cv. WT478/WT964</strain>
        <tissue evidence="1">Leaves</tissue>
    </source>
</reference>
<proteinExistence type="predicted"/>
<evidence type="ECO:0000313" key="2">
    <source>
        <dbReference type="Proteomes" id="UP000554482"/>
    </source>
</evidence>
<keyword evidence="2" id="KW-1185">Reference proteome</keyword>